<sequence length="82" mass="9164">MKTFIVAIFAVVSMSGAIAQANEVQSFEDMQEAFVVEPTAHRCSTGYRMIAKYCWDAFRGCHVKCGFVCMPERPLPEDPTPN</sequence>
<reference evidence="2" key="1">
    <citation type="submission" date="2022-03" db="EMBL/GenBank/DDBJ databases">
        <title>Genome Identification and Characterization of new species Bdellovibrio reynosense LBG001 sp. nov. from a Mexico soil sample.</title>
        <authorList>
            <person name="Camilli A."/>
            <person name="Ajao Y."/>
            <person name="Guo X."/>
        </authorList>
    </citation>
    <scope>NUCLEOTIDE SEQUENCE</scope>
    <source>
        <strain evidence="2">LBG001</strain>
    </source>
</reference>
<dbReference type="Proteomes" id="UP000830116">
    <property type="component" value="Chromosome"/>
</dbReference>
<gene>
    <name evidence="2" type="ORF">MNR06_06615</name>
</gene>
<accession>A0ABY4CK54</accession>
<evidence type="ECO:0000313" key="2">
    <source>
        <dbReference type="EMBL" id="UOF02620.1"/>
    </source>
</evidence>
<evidence type="ECO:0000313" key="3">
    <source>
        <dbReference type="Proteomes" id="UP000830116"/>
    </source>
</evidence>
<name>A0ABY4CK54_9BACT</name>
<organism evidence="2 3">
    <name type="scientific">Bdellovibrio reynosensis</name>
    <dbReference type="NCBI Taxonomy" id="2835041"/>
    <lineage>
        <taxon>Bacteria</taxon>
        <taxon>Pseudomonadati</taxon>
        <taxon>Bdellovibrionota</taxon>
        <taxon>Bdellovibrionia</taxon>
        <taxon>Bdellovibrionales</taxon>
        <taxon>Pseudobdellovibrionaceae</taxon>
        <taxon>Bdellovibrio</taxon>
    </lineage>
</organism>
<keyword evidence="3" id="KW-1185">Reference proteome</keyword>
<evidence type="ECO:0000256" key="1">
    <source>
        <dbReference type="SAM" id="SignalP"/>
    </source>
</evidence>
<dbReference type="EMBL" id="CP093442">
    <property type="protein sequence ID" value="UOF02620.1"/>
    <property type="molecule type" value="Genomic_DNA"/>
</dbReference>
<feature type="chain" id="PRO_5046879351" evidence="1">
    <location>
        <begin position="22"/>
        <end position="82"/>
    </location>
</feature>
<protein>
    <submittedName>
        <fullName evidence="2">Uncharacterized protein</fullName>
    </submittedName>
</protein>
<keyword evidence="1" id="KW-0732">Signal</keyword>
<dbReference type="RefSeq" id="WP_243540337.1">
    <property type="nucleotide sequence ID" value="NZ_CP093442.1"/>
</dbReference>
<feature type="signal peptide" evidence="1">
    <location>
        <begin position="1"/>
        <end position="21"/>
    </location>
</feature>
<proteinExistence type="predicted"/>